<evidence type="ECO:0000313" key="2">
    <source>
        <dbReference type="EMBL" id="SUD67074.1"/>
    </source>
</evidence>
<gene>
    <name evidence="1" type="ORF">HX798_08160</name>
    <name evidence="2" type="ORF">NCTC7914_01140</name>
</gene>
<evidence type="ECO:0000313" key="1">
    <source>
        <dbReference type="EMBL" id="NWC80266.1"/>
    </source>
</evidence>
<dbReference type="RefSeq" id="WP_115273422.1">
    <property type="nucleotide sequence ID" value="NZ_JABTYF010000001.1"/>
</dbReference>
<accession>A0A379KHW1</accession>
<reference evidence="1 4" key="2">
    <citation type="submission" date="2020-04" db="EMBL/GenBank/DDBJ databases">
        <title>Molecular characterization of pseudomonads from Agaricus bisporus reveal novel blotch 2 pathogens in Western Europe.</title>
        <authorList>
            <person name="Taparia T."/>
            <person name="Krijger M."/>
            <person name="Haynes E."/>
            <person name="Elpinstone J.G."/>
            <person name="Noble R."/>
            <person name="Van Der Wolf J."/>
        </authorList>
    </citation>
    <scope>NUCLEOTIDE SEQUENCE [LARGE SCALE GENOMIC DNA]</scope>
    <source>
        <strain evidence="1 4">P7765</strain>
    </source>
</reference>
<dbReference type="AlphaFoldDB" id="A0A379KHW1"/>
<protein>
    <submittedName>
        <fullName evidence="2">Uncharacterized protein</fullName>
    </submittedName>
</protein>
<name>A0A379KHW1_PSEPU</name>
<dbReference type="EMBL" id="UGUY01000001">
    <property type="protein sequence ID" value="SUD67074.1"/>
    <property type="molecule type" value="Genomic_DNA"/>
</dbReference>
<evidence type="ECO:0000313" key="4">
    <source>
        <dbReference type="Proteomes" id="UP000542695"/>
    </source>
</evidence>
<proteinExistence type="predicted"/>
<dbReference type="Proteomes" id="UP000542695">
    <property type="component" value="Unassembled WGS sequence"/>
</dbReference>
<dbReference type="EMBL" id="JACARV010000018">
    <property type="protein sequence ID" value="NWC80266.1"/>
    <property type="molecule type" value="Genomic_DNA"/>
</dbReference>
<sequence>MTYEEHFAHIKRQLLWHKQTLLTPSGLRIRSNGTSWAGVHEAFKGEDGTELVIGEQSEVEISFSQEVESLRLECYVVSDQHFEDVTMLMDTEGFDWDGIAPTPHNFYWLTLSGSGYTEFMPGHFCTQPCYQHLPGPFRRLTISTSRAGTVHIRKLEWTRTCRH</sequence>
<dbReference type="Proteomes" id="UP000254602">
    <property type="component" value="Unassembled WGS sequence"/>
</dbReference>
<reference evidence="2 3" key="1">
    <citation type="submission" date="2018-06" db="EMBL/GenBank/DDBJ databases">
        <authorList>
            <consortium name="Pathogen Informatics"/>
            <person name="Doyle S."/>
        </authorList>
    </citation>
    <scope>NUCLEOTIDE SEQUENCE [LARGE SCALE GENOMIC DNA]</scope>
    <source>
        <strain evidence="2 3">NCTC7914</strain>
    </source>
</reference>
<evidence type="ECO:0000313" key="3">
    <source>
        <dbReference type="Proteomes" id="UP000254602"/>
    </source>
</evidence>
<organism evidence="2 3">
    <name type="scientific">Pseudomonas putida</name>
    <name type="common">Arthrobacter siderocapsulatus</name>
    <dbReference type="NCBI Taxonomy" id="303"/>
    <lineage>
        <taxon>Bacteria</taxon>
        <taxon>Pseudomonadati</taxon>
        <taxon>Pseudomonadota</taxon>
        <taxon>Gammaproteobacteria</taxon>
        <taxon>Pseudomonadales</taxon>
        <taxon>Pseudomonadaceae</taxon>
        <taxon>Pseudomonas</taxon>
    </lineage>
</organism>